<dbReference type="SUPFAM" id="SSF56601">
    <property type="entry name" value="beta-lactamase/transpeptidase-like"/>
    <property type="match status" value="1"/>
</dbReference>
<keyword evidence="1" id="KW-1133">Transmembrane helix</keyword>
<accession>A0A9X2DQW9</accession>
<name>A0A9X2DQW9_9BACI</name>
<reference evidence="3" key="1">
    <citation type="submission" date="2022-05" db="EMBL/GenBank/DDBJ databases">
        <title>Comparative Genomics of Spacecraft Associated Microbes.</title>
        <authorList>
            <person name="Tran M.T."/>
            <person name="Wright A."/>
            <person name="Seuylemezian A."/>
            <person name="Eisen J."/>
            <person name="Coil D."/>
        </authorList>
    </citation>
    <scope>NUCLEOTIDE SEQUENCE</scope>
    <source>
        <strain evidence="3">214.1.1</strain>
    </source>
</reference>
<proteinExistence type="predicted"/>
<keyword evidence="4" id="KW-1185">Reference proteome</keyword>
<evidence type="ECO:0000259" key="2">
    <source>
        <dbReference type="Pfam" id="PF00144"/>
    </source>
</evidence>
<dbReference type="PANTHER" id="PTHR43283">
    <property type="entry name" value="BETA-LACTAMASE-RELATED"/>
    <property type="match status" value="1"/>
</dbReference>
<dbReference type="Pfam" id="PF00144">
    <property type="entry name" value="Beta-lactamase"/>
    <property type="match status" value="1"/>
</dbReference>
<keyword evidence="1" id="KW-0812">Transmembrane</keyword>
<comment type="caution">
    <text evidence="3">The sequence shown here is derived from an EMBL/GenBank/DDBJ whole genome shotgun (WGS) entry which is preliminary data.</text>
</comment>
<dbReference type="InterPro" id="IPR001466">
    <property type="entry name" value="Beta-lactam-related"/>
</dbReference>
<dbReference type="AlphaFoldDB" id="A0A9X2DQW9"/>
<organism evidence="3 4">
    <name type="scientific">Halalkalibacter oceani</name>
    <dbReference type="NCBI Taxonomy" id="1653776"/>
    <lineage>
        <taxon>Bacteria</taxon>
        <taxon>Bacillati</taxon>
        <taxon>Bacillota</taxon>
        <taxon>Bacilli</taxon>
        <taxon>Bacillales</taxon>
        <taxon>Bacillaceae</taxon>
        <taxon>Halalkalibacter</taxon>
    </lineage>
</organism>
<protein>
    <submittedName>
        <fullName evidence="3">Beta-lactamase family protein</fullName>
    </submittedName>
</protein>
<feature type="transmembrane region" description="Helical" evidence="1">
    <location>
        <begin position="9"/>
        <end position="26"/>
    </location>
</feature>
<evidence type="ECO:0000313" key="4">
    <source>
        <dbReference type="Proteomes" id="UP001139179"/>
    </source>
</evidence>
<dbReference type="EMBL" id="JAMBOL010000003">
    <property type="protein sequence ID" value="MCM3713488.1"/>
    <property type="molecule type" value="Genomic_DNA"/>
</dbReference>
<dbReference type="InterPro" id="IPR050789">
    <property type="entry name" value="Diverse_Enzym_Activities"/>
</dbReference>
<dbReference type="RefSeq" id="WP_251222307.1">
    <property type="nucleotide sequence ID" value="NZ_JAMBOL010000003.1"/>
</dbReference>
<keyword evidence="1" id="KW-0472">Membrane</keyword>
<evidence type="ECO:0000313" key="3">
    <source>
        <dbReference type="EMBL" id="MCM3713488.1"/>
    </source>
</evidence>
<dbReference type="Proteomes" id="UP001139179">
    <property type="component" value="Unassembled WGS sequence"/>
</dbReference>
<dbReference type="InterPro" id="IPR012338">
    <property type="entry name" value="Beta-lactam/transpept-like"/>
</dbReference>
<dbReference type="PANTHER" id="PTHR43283:SF7">
    <property type="entry name" value="BETA-LACTAMASE-RELATED DOMAIN-CONTAINING PROTEIN"/>
    <property type="match status" value="1"/>
</dbReference>
<sequence>MSKREKRTIIILAGMINMIALLIIGHQDTPLLKTESTWPKHENLEEIGWSEEKLEEARKFYRSLGSTAAMAIYDGKVLFSWGNTSQKSNVHSIRKSYLSALYGIHVQEGTIALSKTLRELGIEDRVALTEMEKEAQIEDLLTSRSGIFLRAGEESLMMRWRRPERELHLPGSYFYYNNWDFNVLGTIFNNLTGKDLFDEFYHKIALPLGMEDFEPEDGSYKYELRRSLHPSYLFRMSARDMARFGQLYLQNGQWEGKQIIPEEWVEVSTQAHAHAPSSNEYGYGYMWWVAEKEFADVGLYSAVGRYGQSIDIVPEKNLVFVHRVNSDRFFNRTVRYVSSSQRLQLLSMILDAKIEPE</sequence>
<dbReference type="Gene3D" id="3.40.710.10">
    <property type="entry name" value="DD-peptidase/beta-lactamase superfamily"/>
    <property type="match status" value="1"/>
</dbReference>
<feature type="domain" description="Beta-lactamase-related" evidence="2">
    <location>
        <begin position="64"/>
        <end position="328"/>
    </location>
</feature>
<gene>
    <name evidence="3" type="ORF">M3202_05290</name>
</gene>
<evidence type="ECO:0000256" key="1">
    <source>
        <dbReference type="SAM" id="Phobius"/>
    </source>
</evidence>